<dbReference type="EMBL" id="JAEFCI010010309">
    <property type="protein sequence ID" value="KAG5457293.1"/>
    <property type="molecule type" value="Genomic_DNA"/>
</dbReference>
<accession>A0A8H7ZQL2</accession>
<feature type="compositionally biased region" description="Low complexity" evidence="1">
    <location>
        <begin position="1"/>
        <end position="17"/>
    </location>
</feature>
<evidence type="ECO:0000313" key="3">
    <source>
        <dbReference type="Proteomes" id="UP000673691"/>
    </source>
</evidence>
<protein>
    <submittedName>
        <fullName evidence="2">Uncharacterized protein</fullName>
    </submittedName>
</protein>
<proteinExistence type="predicted"/>
<gene>
    <name evidence="2" type="ORF">BJ554DRAFT_2736</name>
</gene>
<organism evidence="2 3">
    <name type="scientific">Olpidium bornovanus</name>
    <dbReference type="NCBI Taxonomy" id="278681"/>
    <lineage>
        <taxon>Eukaryota</taxon>
        <taxon>Fungi</taxon>
        <taxon>Fungi incertae sedis</taxon>
        <taxon>Olpidiomycota</taxon>
        <taxon>Olpidiomycotina</taxon>
        <taxon>Olpidiomycetes</taxon>
        <taxon>Olpidiales</taxon>
        <taxon>Olpidiaceae</taxon>
        <taxon>Olpidium</taxon>
    </lineage>
</organism>
<feature type="region of interest" description="Disordered" evidence="1">
    <location>
        <begin position="1"/>
        <end position="22"/>
    </location>
</feature>
<dbReference type="Proteomes" id="UP000673691">
    <property type="component" value="Unassembled WGS sequence"/>
</dbReference>
<keyword evidence="3" id="KW-1185">Reference proteome</keyword>
<sequence>MPFVMGTRGARAGARARTQTHTHTHFTLRSLPPGFPLSPRPLTGLLVAVLDGGRRQRTRKLGHLRGPATFSSAEREVRRRRERPVRLRARERRRWVGGPRAVPPPASAAAGGPVARDVLESEKLPAGHAVLAAARERPRPRQRRDRAGRRGGEVVEFRPQVLDDHLLRRDLRQRRQLDGSDVAVLAVVLPPPVLARTSRSAAFAAAVRRALRLAAFAPRRGRRFVLRRENHVAERPSTRRPAGVAPGVGVVRHRQVQGLRPLPRRTDRRGVPSVFRSGRASGRLQDFCARHEQLEPGVVLAEDGVRIDPGQPDVRLGDEQPCYRDQKRGNGVDVVRRKKPLGEQEKEDVPRLGGVGQRRTLADELPVLGVLGRDGQPGLPQEHVHGHLA</sequence>
<dbReference type="AlphaFoldDB" id="A0A8H7ZQL2"/>
<comment type="caution">
    <text evidence="2">The sequence shown here is derived from an EMBL/GenBank/DDBJ whole genome shotgun (WGS) entry which is preliminary data.</text>
</comment>
<name>A0A8H7ZQL2_9FUNG</name>
<evidence type="ECO:0000256" key="1">
    <source>
        <dbReference type="SAM" id="MobiDB-lite"/>
    </source>
</evidence>
<reference evidence="2 3" key="1">
    <citation type="journal article" name="Sci. Rep.">
        <title>Genome-scale phylogenetic analyses confirm Olpidium as the closest living zoosporic fungus to the non-flagellated, terrestrial fungi.</title>
        <authorList>
            <person name="Chang Y."/>
            <person name="Rochon D."/>
            <person name="Sekimoto S."/>
            <person name="Wang Y."/>
            <person name="Chovatia M."/>
            <person name="Sandor L."/>
            <person name="Salamov A."/>
            <person name="Grigoriev I.V."/>
            <person name="Stajich J.E."/>
            <person name="Spatafora J.W."/>
        </authorList>
    </citation>
    <scope>NUCLEOTIDE SEQUENCE [LARGE SCALE GENOMIC DNA]</scope>
    <source>
        <strain evidence="2">S191</strain>
    </source>
</reference>
<evidence type="ECO:0000313" key="2">
    <source>
        <dbReference type="EMBL" id="KAG5457293.1"/>
    </source>
</evidence>
<feature type="non-terminal residue" evidence="2">
    <location>
        <position position="389"/>
    </location>
</feature>